<evidence type="ECO:0000259" key="9">
    <source>
        <dbReference type="Pfam" id="PF03167"/>
    </source>
</evidence>
<evidence type="ECO:0000256" key="7">
    <source>
        <dbReference type="ARBA" id="ARBA00023204"/>
    </source>
</evidence>
<evidence type="ECO:0000256" key="5">
    <source>
        <dbReference type="ARBA" id="ARBA00023004"/>
    </source>
</evidence>
<dbReference type="RefSeq" id="WP_380888366.1">
    <property type="nucleotide sequence ID" value="NZ_JBHUDY010000001.1"/>
</dbReference>
<keyword evidence="6" id="KW-0411">Iron-sulfur</keyword>
<dbReference type="EMBL" id="JBHUDY010000001">
    <property type="protein sequence ID" value="MFD1611787.1"/>
    <property type="molecule type" value="Genomic_DNA"/>
</dbReference>
<feature type="compositionally biased region" description="Basic and acidic residues" evidence="8">
    <location>
        <begin position="48"/>
        <end position="62"/>
    </location>
</feature>
<keyword evidence="11" id="KW-1185">Reference proteome</keyword>
<feature type="domain" description="Uracil-DNA glycosylase-like" evidence="9">
    <location>
        <begin position="115"/>
        <end position="259"/>
    </location>
</feature>
<evidence type="ECO:0000313" key="11">
    <source>
        <dbReference type="Proteomes" id="UP001597115"/>
    </source>
</evidence>
<evidence type="ECO:0000256" key="3">
    <source>
        <dbReference type="ARBA" id="ARBA00022763"/>
    </source>
</evidence>
<dbReference type="SUPFAM" id="SSF52141">
    <property type="entry name" value="Uracil-DNA glycosylase-like"/>
    <property type="match status" value="1"/>
</dbReference>
<evidence type="ECO:0000256" key="4">
    <source>
        <dbReference type="ARBA" id="ARBA00022801"/>
    </source>
</evidence>
<dbReference type="InterPro" id="IPR036895">
    <property type="entry name" value="Uracil-DNA_glycosylase-like_sf"/>
</dbReference>
<evidence type="ECO:0000256" key="6">
    <source>
        <dbReference type="ARBA" id="ARBA00023014"/>
    </source>
</evidence>
<organism evidence="10 11">
    <name type="scientific">Sphingomonas tabacisoli</name>
    <dbReference type="NCBI Taxonomy" id="2249466"/>
    <lineage>
        <taxon>Bacteria</taxon>
        <taxon>Pseudomonadati</taxon>
        <taxon>Pseudomonadota</taxon>
        <taxon>Alphaproteobacteria</taxon>
        <taxon>Sphingomonadales</taxon>
        <taxon>Sphingomonadaceae</taxon>
        <taxon>Sphingomonas</taxon>
    </lineage>
</organism>
<evidence type="ECO:0000313" key="10">
    <source>
        <dbReference type="EMBL" id="MFD1611787.1"/>
    </source>
</evidence>
<protein>
    <submittedName>
        <fullName evidence="10">Uracil-DNA glycosylase family protein</fullName>
    </submittedName>
</protein>
<accession>A0ABW4I2N3</accession>
<keyword evidence="7" id="KW-0234">DNA repair</keyword>
<keyword evidence="2" id="KW-0479">Metal-binding</keyword>
<sequence>MEGVTAFSGHEAAASLIRWWRDAGVDTLVDDEPRDWLATSNPLPTGERVGESDAGRGAESARRVSAPLPGRSAAVPLPGGERVELPADLTAFVAWMRESADVPEARWGRTRLLPAGNAQADLMILIDAPDRGDAETGTLLSGSLGALFDKMLGAIGRDRSSIWLASFATVRPVGRVPEDALKRLTAIARHHIGLVAPKRLLIMGDLPSRALLGTEVMQARGELRSLDHGNATVEAVATFHPRLLDERPAFKAQAWKDLQLLMKGL</sequence>
<gene>
    <name evidence="10" type="ORF">ACFSCW_08240</name>
</gene>
<name>A0ABW4I2N3_9SPHN</name>
<proteinExistence type="predicted"/>
<dbReference type="Gene3D" id="3.40.470.10">
    <property type="entry name" value="Uracil-DNA glycosylase-like domain"/>
    <property type="match status" value="1"/>
</dbReference>
<dbReference type="Pfam" id="PF03167">
    <property type="entry name" value="UDG"/>
    <property type="match status" value="1"/>
</dbReference>
<keyword evidence="3" id="KW-0227">DNA damage</keyword>
<dbReference type="PANTHER" id="PTHR33693:SF1">
    <property type="entry name" value="TYPE-4 URACIL-DNA GLYCOSYLASE"/>
    <property type="match status" value="1"/>
</dbReference>
<dbReference type="InterPro" id="IPR005122">
    <property type="entry name" value="Uracil-DNA_glycosylase-like"/>
</dbReference>
<comment type="caution">
    <text evidence="10">The sequence shown here is derived from an EMBL/GenBank/DDBJ whole genome shotgun (WGS) entry which is preliminary data.</text>
</comment>
<dbReference type="PANTHER" id="PTHR33693">
    <property type="entry name" value="TYPE-5 URACIL-DNA GLYCOSYLASE"/>
    <property type="match status" value="1"/>
</dbReference>
<keyword evidence="4" id="KW-0378">Hydrolase</keyword>
<evidence type="ECO:0000256" key="1">
    <source>
        <dbReference type="ARBA" id="ARBA00022485"/>
    </source>
</evidence>
<evidence type="ECO:0000256" key="8">
    <source>
        <dbReference type="SAM" id="MobiDB-lite"/>
    </source>
</evidence>
<keyword evidence="5" id="KW-0408">Iron</keyword>
<reference evidence="11" key="1">
    <citation type="journal article" date="2019" name="Int. J. Syst. Evol. Microbiol.">
        <title>The Global Catalogue of Microorganisms (GCM) 10K type strain sequencing project: providing services to taxonomists for standard genome sequencing and annotation.</title>
        <authorList>
            <consortium name="The Broad Institute Genomics Platform"/>
            <consortium name="The Broad Institute Genome Sequencing Center for Infectious Disease"/>
            <person name="Wu L."/>
            <person name="Ma J."/>
        </authorList>
    </citation>
    <scope>NUCLEOTIDE SEQUENCE [LARGE SCALE GENOMIC DNA]</scope>
    <source>
        <strain evidence="11">CGMCC 1.16275</strain>
    </source>
</reference>
<dbReference type="InterPro" id="IPR051536">
    <property type="entry name" value="UDG_Type-4/5"/>
</dbReference>
<feature type="region of interest" description="Disordered" evidence="8">
    <location>
        <begin position="34"/>
        <end position="79"/>
    </location>
</feature>
<dbReference type="Proteomes" id="UP001597115">
    <property type="component" value="Unassembled WGS sequence"/>
</dbReference>
<keyword evidence="1" id="KW-0004">4Fe-4S</keyword>
<evidence type="ECO:0000256" key="2">
    <source>
        <dbReference type="ARBA" id="ARBA00022723"/>
    </source>
</evidence>